<feature type="region of interest" description="Disordered" evidence="2">
    <location>
        <begin position="1"/>
        <end position="42"/>
    </location>
</feature>
<dbReference type="InterPro" id="IPR043128">
    <property type="entry name" value="Rev_trsase/Diguanyl_cyclase"/>
</dbReference>
<evidence type="ECO:0000259" key="5">
    <source>
        <dbReference type="PROSITE" id="PS50887"/>
    </source>
</evidence>
<dbReference type="InterPro" id="IPR001633">
    <property type="entry name" value="EAL_dom"/>
</dbReference>
<dbReference type="NCBIfam" id="TIGR00254">
    <property type="entry name" value="GGDEF"/>
    <property type="match status" value="1"/>
</dbReference>
<feature type="compositionally biased region" description="Pro residues" evidence="2">
    <location>
        <begin position="1"/>
        <end position="11"/>
    </location>
</feature>
<evidence type="ECO:0000313" key="7">
    <source>
        <dbReference type="Proteomes" id="UP000244892"/>
    </source>
</evidence>
<dbReference type="InterPro" id="IPR000160">
    <property type="entry name" value="GGDEF_dom"/>
</dbReference>
<dbReference type="InterPro" id="IPR029787">
    <property type="entry name" value="Nucleotide_cyclase"/>
</dbReference>
<dbReference type="InterPro" id="IPR035919">
    <property type="entry name" value="EAL_sf"/>
</dbReference>
<dbReference type="PANTHER" id="PTHR33121">
    <property type="entry name" value="CYCLIC DI-GMP PHOSPHODIESTERASE PDEF"/>
    <property type="match status" value="1"/>
</dbReference>
<sequence>MSLPPTSPERPLPGGEAADADELLPLIEDGPDTDAPASTEAGTPWSVLVVDDDVDVHHATEIALRGLLIEGRPLTLLHAHSRAEALALIERTEDLAVMLLDVVMESDDAGLTLVREVRTRLRREALRIILRTGQPGYAPELVTIRDYDINDYRTKSELTRVRLFTSLTTAVRAYRQMRAHEQTRRGLEMVVRASTELSKLHGMQLFARGVVNQLCALLGMLPEGLICAQAGLENEDDPARVIAAAGQYGELIQRPLHELGLPRVQAALERCLNERRSHFEEGMTLYFATSEGRGLAAYIDHQADLPPLDRHLLEVFCSSISAGFENVLLYGQLADQAYLDPLLHIPNLNHFLKCLSELSMPDAKQNLAVVDIDSFASINDMLGHGFGDALLRTVSNRLTSSLGERCTVARVSADVFGVLGPKELVDAEPLQRHFAMPFLVQGQTVRLSATMGLVRLGQPAGAGAELLNDAHLALKRAKGLQRGTACYFSAEMGQDARTRMQLLNSLRAATGSSQLFTVYQPKVCLQTGRALGLEALLRWRKPDGELVPPDRFIPLAEQAGLMSVLGSFVLHTACAQLRRLHEAGYPHLTMAINVSQAQLREPDFIPLLADMLNETRVAPACVELEVTESMAADDLNLMRQRLEEIRALGLTAAIDDFGTGFSSLSVLRHLSADRLKIDRAFVAEIEQDSRIARMVVNLGHSLSMTVVAEGVETPAQRELLLQLGCEEGQGWLFARPMTEPDLLNWLAAQRP</sequence>
<evidence type="ECO:0000313" key="6">
    <source>
        <dbReference type="EMBL" id="AWI52523.1"/>
    </source>
</evidence>
<dbReference type="KEGG" id="aon:DEH84_03100"/>
<dbReference type="Gene3D" id="3.20.20.450">
    <property type="entry name" value="EAL domain"/>
    <property type="match status" value="1"/>
</dbReference>
<gene>
    <name evidence="6" type="ORF">DEH84_03100</name>
</gene>
<dbReference type="PROSITE" id="PS50887">
    <property type="entry name" value="GGDEF"/>
    <property type="match status" value="1"/>
</dbReference>
<dbReference type="Gene3D" id="3.30.70.270">
    <property type="match status" value="1"/>
</dbReference>
<protein>
    <submittedName>
        <fullName evidence="6">Diguanylate phosphodiesterase</fullName>
    </submittedName>
</protein>
<dbReference type="InterPro" id="IPR001789">
    <property type="entry name" value="Sig_transdc_resp-reg_receiver"/>
</dbReference>
<dbReference type="SUPFAM" id="SSF55073">
    <property type="entry name" value="Nucleotide cyclase"/>
    <property type="match status" value="1"/>
</dbReference>
<feature type="domain" description="GGDEF" evidence="5">
    <location>
        <begin position="363"/>
        <end position="490"/>
    </location>
</feature>
<organism evidence="6 7">
    <name type="scientific">Aquabacterium olei</name>
    <dbReference type="NCBI Taxonomy" id="1296669"/>
    <lineage>
        <taxon>Bacteria</taxon>
        <taxon>Pseudomonadati</taxon>
        <taxon>Pseudomonadota</taxon>
        <taxon>Betaproteobacteria</taxon>
        <taxon>Burkholderiales</taxon>
        <taxon>Aquabacterium</taxon>
    </lineage>
</organism>
<name>A0A2U8FNF0_9BURK</name>
<evidence type="ECO:0000259" key="4">
    <source>
        <dbReference type="PROSITE" id="PS50883"/>
    </source>
</evidence>
<dbReference type="EMBL" id="CP029210">
    <property type="protein sequence ID" value="AWI52523.1"/>
    <property type="molecule type" value="Genomic_DNA"/>
</dbReference>
<dbReference type="OrthoDB" id="9813903at2"/>
<dbReference type="SMART" id="SM00267">
    <property type="entry name" value="GGDEF"/>
    <property type="match status" value="1"/>
</dbReference>
<accession>A0A2U8FNF0</accession>
<feature type="modified residue" description="4-aspartylphosphate" evidence="1">
    <location>
        <position position="101"/>
    </location>
</feature>
<evidence type="ECO:0000256" key="2">
    <source>
        <dbReference type="SAM" id="MobiDB-lite"/>
    </source>
</evidence>
<dbReference type="SMART" id="SM00052">
    <property type="entry name" value="EAL"/>
    <property type="match status" value="1"/>
</dbReference>
<dbReference type="CDD" id="cd01949">
    <property type="entry name" value="GGDEF"/>
    <property type="match status" value="1"/>
</dbReference>
<dbReference type="Proteomes" id="UP000244892">
    <property type="component" value="Chromosome"/>
</dbReference>
<dbReference type="CDD" id="cd01948">
    <property type="entry name" value="EAL"/>
    <property type="match status" value="1"/>
</dbReference>
<dbReference type="AlphaFoldDB" id="A0A2U8FNF0"/>
<proteinExistence type="predicted"/>
<evidence type="ECO:0000256" key="1">
    <source>
        <dbReference type="PROSITE-ProRule" id="PRU00169"/>
    </source>
</evidence>
<evidence type="ECO:0000259" key="3">
    <source>
        <dbReference type="PROSITE" id="PS50110"/>
    </source>
</evidence>
<keyword evidence="1" id="KW-0597">Phosphoprotein</keyword>
<dbReference type="InterPro" id="IPR050706">
    <property type="entry name" value="Cyclic-di-GMP_PDE-like"/>
</dbReference>
<dbReference type="PROSITE" id="PS50110">
    <property type="entry name" value="RESPONSE_REGULATORY"/>
    <property type="match status" value="1"/>
</dbReference>
<dbReference type="InterPro" id="IPR011006">
    <property type="entry name" value="CheY-like_superfamily"/>
</dbReference>
<dbReference type="SUPFAM" id="SSF52172">
    <property type="entry name" value="CheY-like"/>
    <property type="match status" value="1"/>
</dbReference>
<dbReference type="PANTHER" id="PTHR33121:SF70">
    <property type="entry name" value="SIGNALING PROTEIN YKOW"/>
    <property type="match status" value="1"/>
</dbReference>
<reference evidence="6 7" key="1">
    <citation type="submission" date="2018-05" db="EMBL/GenBank/DDBJ databases">
        <title>complete genome sequence of Aquabacterium olei NBRC 110486.</title>
        <authorList>
            <person name="Tang B."/>
            <person name="Chang J."/>
            <person name="Zhang L."/>
            <person name="Yang H."/>
        </authorList>
    </citation>
    <scope>NUCLEOTIDE SEQUENCE [LARGE SCALE GENOMIC DNA]</scope>
    <source>
        <strain evidence="6 7">NBRC 110486</strain>
    </source>
</reference>
<dbReference type="GO" id="GO:0000160">
    <property type="term" value="P:phosphorelay signal transduction system"/>
    <property type="evidence" value="ECO:0007669"/>
    <property type="project" value="InterPro"/>
</dbReference>
<dbReference type="RefSeq" id="WP_109034683.1">
    <property type="nucleotide sequence ID" value="NZ_CP029210.1"/>
</dbReference>
<feature type="domain" description="Response regulatory" evidence="3">
    <location>
        <begin position="46"/>
        <end position="170"/>
    </location>
</feature>
<dbReference type="PROSITE" id="PS50883">
    <property type="entry name" value="EAL"/>
    <property type="match status" value="1"/>
</dbReference>
<dbReference type="Pfam" id="PF00990">
    <property type="entry name" value="GGDEF"/>
    <property type="match status" value="1"/>
</dbReference>
<feature type="domain" description="EAL" evidence="4">
    <location>
        <begin position="499"/>
        <end position="750"/>
    </location>
</feature>
<dbReference type="Pfam" id="PF11849">
    <property type="entry name" value="DUF3369"/>
    <property type="match status" value="1"/>
</dbReference>
<dbReference type="Pfam" id="PF00563">
    <property type="entry name" value="EAL"/>
    <property type="match status" value="1"/>
</dbReference>
<dbReference type="SUPFAM" id="SSF141868">
    <property type="entry name" value="EAL domain-like"/>
    <property type="match status" value="1"/>
</dbReference>
<keyword evidence="7" id="KW-1185">Reference proteome</keyword>
<dbReference type="GO" id="GO:0071111">
    <property type="term" value="F:cyclic-guanylate-specific phosphodiesterase activity"/>
    <property type="evidence" value="ECO:0007669"/>
    <property type="project" value="InterPro"/>
</dbReference>
<dbReference type="InterPro" id="IPR021800">
    <property type="entry name" value="DUF3369"/>
</dbReference>
<dbReference type="Gene3D" id="3.40.50.2300">
    <property type="match status" value="1"/>
</dbReference>